<gene>
    <name evidence="2" type="ORF">H9Q80_09220</name>
</gene>
<evidence type="ECO:0000313" key="3">
    <source>
        <dbReference type="Proteomes" id="UP000515856"/>
    </source>
</evidence>
<name>A0A7G9GTF9_9FIRM</name>
<evidence type="ECO:0000313" key="2">
    <source>
        <dbReference type="EMBL" id="QNM14091.1"/>
    </source>
</evidence>
<organism evidence="2 3">
    <name type="scientific">[Eubacterium] hominis</name>
    <dbReference type="NCBI Taxonomy" id="2764325"/>
    <lineage>
        <taxon>Bacteria</taxon>
        <taxon>Bacillati</taxon>
        <taxon>Bacillota</taxon>
        <taxon>Erysipelotrichia</taxon>
        <taxon>Erysipelotrichales</taxon>
        <taxon>Erysipelotrichaceae</taxon>
        <taxon>Amedibacillus</taxon>
    </lineage>
</organism>
<dbReference type="Proteomes" id="UP000515856">
    <property type="component" value="Chromosome"/>
</dbReference>
<accession>A0A7G9GTF9</accession>
<reference evidence="2 3" key="1">
    <citation type="submission" date="2020-08" db="EMBL/GenBank/DDBJ databases">
        <authorList>
            <person name="Liu C."/>
            <person name="Sun Q."/>
        </authorList>
    </citation>
    <scope>NUCLEOTIDE SEQUENCE [LARGE SCALE GENOMIC DNA]</scope>
    <source>
        <strain evidence="2 3">NSJ-61</strain>
    </source>
</reference>
<dbReference type="Pfam" id="PF04397">
    <property type="entry name" value="LytTR"/>
    <property type="match status" value="1"/>
</dbReference>
<protein>
    <submittedName>
        <fullName evidence="2">LytTR family transcriptional regulator DNA-binding domain-containing protein</fullName>
    </submittedName>
</protein>
<evidence type="ECO:0000259" key="1">
    <source>
        <dbReference type="SMART" id="SM00850"/>
    </source>
</evidence>
<dbReference type="KEGG" id="ehn:H9Q80_09220"/>
<dbReference type="RefSeq" id="WP_117518293.1">
    <property type="nucleotide sequence ID" value="NZ_CP060636.1"/>
</dbReference>
<keyword evidence="2" id="KW-0238">DNA-binding</keyword>
<dbReference type="GO" id="GO:0003677">
    <property type="term" value="F:DNA binding"/>
    <property type="evidence" value="ECO:0007669"/>
    <property type="project" value="UniProtKB-KW"/>
</dbReference>
<sequence length="218" mass="25212">MFDIGIWCDDENLKAEINAQVEAFEDFRIQNETARFDILIINISDENYSLAKISSILQEMNGKTILVLLAKDSAPLLDIMGLYVYQYILHEQLVERLPSCLNSIQSYLMNITSVCIHHAQGKQYIAIHDIYAFTYEEGFVYLYLQNKKISTQFTSLEKAMNLLNSDFVFVSRQTIVSLPKIDLIQKDRVILNNGESFGLSRRRKSQVIAQWEKRGELK</sequence>
<feature type="domain" description="HTH LytTR-type" evidence="1">
    <location>
        <begin position="120"/>
        <end position="212"/>
    </location>
</feature>
<dbReference type="SMART" id="SM00850">
    <property type="entry name" value="LytTR"/>
    <property type="match status" value="1"/>
</dbReference>
<dbReference type="Gene3D" id="2.40.50.1020">
    <property type="entry name" value="LytTr DNA-binding domain"/>
    <property type="match status" value="1"/>
</dbReference>
<dbReference type="AlphaFoldDB" id="A0A7G9GTF9"/>
<keyword evidence="3" id="KW-1185">Reference proteome</keyword>
<dbReference type="EMBL" id="CP060636">
    <property type="protein sequence ID" value="QNM14091.1"/>
    <property type="molecule type" value="Genomic_DNA"/>
</dbReference>
<dbReference type="InterPro" id="IPR007492">
    <property type="entry name" value="LytTR_DNA-bd_dom"/>
</dbReference>
<proteinExistence type="predicted"/>